<comment type="subcellular location">
    <subcellularLocation>
        <location evidence="1">Membrane</location>
        <topology evidence="1">Multi-pass membrane protein</topology>
    </subcellularLocation>
</comment>
<evidence type="ECO:0000256" key="11">
    <source>
        <dbReference type="SAM" id="Phobius"/>
    </source>
</evidence>
<evidence type="ECO:0000259" key="12">
    <source>
        <dbReference type="Pfam" id="PF07885"/>
    </source>
</evidence>
<dbReference type="PANTHER" id="PTHR11003">
    <property type="entry name" value="POTASSIUM CHANNEL, SUBFAMILY K"/>
    <property type="match status" value="1"/>
</dbReference>
<evidence type="ECO:0000256" key="5">
    <source>
        <dbReference type="ARBA" id="ARBA00022837"/>
    </source>
</evidence>
<keyword evidence="9" id="KW-0407">Ion channel</keyword>
<sequence>MAHSLTKDDLNSLLEVSKNESSILEPFLGKDKKEPSKSSKRMRLWPVRSAPPPSTETPNGNPKKPTGQSSSSSPSPSSSGREPPSPFAKDNGPSALLKALIGLVIYLIIGIVCFSLLHNDLGGTLSTTTLVDALYFAIVTMTTVGYGDIIPNSTAAKLFTCAFVFIGFGLIGALVSGLANYLVEKQEKILVRKVYNKYRKQRGGEEDEDAVISAEWKAMVAGVLVLVLFVLGLLALQYWEGMSFIDAFYCVCVTVTTLGYGDQSFKTQAGRIFAIFWILSSTVCVAQFFLYLAEVRTEERQYEIAHWALCRRTTTSDLEAADLDGDGVVSKAEFLIFKLKECGKIEQADLVDFVREFNELDYDHSGTLCASDLRLSQQSDQANGSAPAA</sequence>
<dbReference type="Gene3D" id="1.10.287.70">
    <property type="match status" value="2"/>
</dbReference>
<dbReference type="InterPro" id="IPR018247">
    <property type="entry name" value="EF_Hand_1_Ca_BS"/>
</dbReference>
<feature type="compositionally biased region" description="Low complexity" evidence="10">
    <location>
        <begin position="69"/>
        <end position="82"/>
    </location>
</feature>
<proteinExistence type="inferred from homology"/>
<evidence type="ECO:0000256" key="6">
    <source>
        <dbReference type="ARBA" id="ARBA00022989"/>
    </source>
</evidence>
<feature type="transmembrane region" description="Helical" evidence="11">
    <location>
        <begin position="95"/>
        <end position="117"/>
    </location>
</feature>
<gene>
    <name evidence="14" type="ORF">CSSPTR1EN2_LOCUS15888</name>
</gene>
<dbReference type="Pfam" id="PF07885">
    <property type="entry name" value="Ion_trans_2"/>
    <property type="match status" value="2"/>
</dbReference>
<keyword evidence="6 11" id="KW-1133">Transmembrane helix</keyword>
<evidence type="ECO:0000256" key="1">
    <source>
        <dbReference type="ARBA" id="ARBA00004141"/>
    </source>
</evidence>
<feature type="domain" description="Potassium channel" evidence="12">
    <location>
        <begin position="103"/>
        <end position="183"/>
    </location>
</feature>
<feature type="transmembrane region" description="Helical" evidence="11">
    <location>
        <begin position="162"/>
        <end position="183"/>
    </location>
</feature>
<feature type="region of interest" description="Disordered" evidence="10">
    <location>
        <begin position="24"/>
        <end position="88"/>
    </location>
</feature>
<dbReference type="InterPro" id="IPR002048">
    <property type="entry name" value="EF_hand_dom"/>
</dbReference>
<keyword evidence="8 11" id="KW-0472">Membrane</keyword>
<evidence type="ECO:0000256" key="4">
    <source>
        <dbReference type="ARBA" id="ARBA00022692"/>
    </source>
</evidence>
<comment type="similarity">
    <text evidence="2">Belongs to the two pore domain potassium channel (TC 1.A.1.7) family.</text>
</comment>
<reference evidence="14" key="1">
    <citation type="submission" date="2024-02" db="EMBL/GenBank/DDBJ databases">
        <authorList>
            <consortium name="ELIXIR-Norway"/>
            <consortium name="Elixir Norway"/>
        </authorList>
    </citation>
    <scope>NUCLEOTIDE SEQUENCE</scope>
</reference>
<feature type="compositionally biased region" description="Basic and acidic residues" evidence="10">
    <location>
        <begin position="28"/>
        <end position="37"/>
    </location>
</feature>
<organism evidence="14 15">
    <name type="scientific">Sphagnum troendelagicum</name>
    <dbReference type="NCBI Taxonomy" id="128251"/>
    <lineage>
        <taxon>Eukaryota</taxon>
        <taxon>Viridiplantae</taxon>
        <taxon>Streptophyta</taxon>
        <taxon>Embryophyta</taxon>
        <taxon>Bryophyta</taxon>
        <taxon>Sphagnophytina</taxon>
        <taxon>Sphagnopsida</taxon>
        <taxon>Sphagnales</taxon>
        <taxon>Sphagnaceae</taxon>
        <taxon>Sphagnum</taxon>
    </lineage>
</organism>
<feature type="transmembrane region" description="Helical" evidence="11">
    <location>
        <begin position="129"/>
        <end position="150"/>
    </location>
</feature>
<evidence type="ECO:0000256" key="9">
    <source>
        <dbReference type="ARBA" id="ARBA00023303"/>
    </source>
</evidence>
<evidence type="ECO:0000256" key="10">
    <source>
        <dbReference type="SAM" id="MobiDB-lite"/>
    </source>
</evidence>
<name>A0ABP0UHN9_9BRYO</name>
<evidence type="ECO:0000256" key="7">
    <source>
        <dbReference type="ARBA" id="ARBA00023065"/>
    </source>
</evidence>
<keyword evidence="7" id="KW-0406">Ion transport</keyword>
<evidence type="ECO:0000259" key="13">
    <source>
        <dbReference type="Pfam" id="PF13202"/>
    </source>
</evidence>
<dbReference type="SUPFAM" id="SSF81324">
    <property type="entry name" value="Voltage-gated potassium channels"/>
    <property type="match status" value="2"/>
</dbReference>
<feature type="transmembrane region" description="Helical" evidence="11">
    <location>
        <begin position="218"/>
        <end position="236"/>
    </location>
</feature>
<dbReference type="InterPro" id="IPR003280">
    <property type="entry name" value="2pore_dom_K_chnl"/>
</dbReference>
<evidence type="ECO:0000313" key="14">
    <source>
        <dbReference type="EMBL" id="CAK9221302.1"/>
    </source>
</evidence>
<dbReference type="PROSITE" id="PS00018">
    <property type="entry name" value="EF_HAND_1"/>
    <property type="match status" value="2"/>
</dbReference>
<evidence type="ECO:0000256" key="8">
    <source>
        <dbReference type="ARBA" id="ARBA00023136"/>
    </source>
</evidence>
<dbReference type="EMBL" id="OZ019895">
    <property type="protein sequence ID" value="CAK9221302.1"/>
    <property type="molecule type" value="Genomic_DNA"/>
</dbReference>
<dbReference type="Proteomes" id="UP001497512">
    <property type="component" value="Chromosome 3"/>
</dbReference>
<keyword evidence="5" id="KW-0106">Calcium</keyword>
<dbReference type="InterPro" id="IPR011992">
    <property type="entry name" value="EF-hand-dom_pair"/>
</dbReference>
<keyword evidence="15" id="KW-1185">Reference proteome</keyword>
<evidence type="ECO:0000256" key="3">
    <source>
        <dbReference type="ARBA" id="ARBA00022448"/>
    </source>
</evidence>
<dbReference type="Pfam" id="PF13202">
    <property type="entry name" value="EF-hand_5"/>
    <property type="match status" value="1"/>
</dbReference>
<feature type="domain" description="EF-hand" evidence="13">
    <location>
        <begin position="318"/>
        <end position="335"/>
    </location>
</feature>
<protein>
    <submittedName>
        <fullName evidence="14">Uncharacterized protein</fullName>
    </submittedName>
</protein>
<keyword evidence="4 11" id="KW-0812">Transmembrane</keyword>
<dbReference type="PRINTS" id="PR01333">
    <property type="entry name" value="2POREKCHANEL"/>
</dbReference>
<keyword evidence="3" id="KW-0813">Transport</keyword>
<dbReference type="SUPFAM" id="SSF47473">
    <property type="entry name" value="EF-hand"/>
    <property type="match status" value="1"/>
</dbReference>
<feature type="transmembrane region" description="Helical" evidence="11">
    <location>
        <begin position="272"/>
        <end position="293"/>
    </location>
</feature>
<accession>A0ABP0UHN9</accession>
<feature type="domain" description="Potassium channel" evidence="12">
    <location>
        <begin position="225"/>
        <end position="295"/>
    </location>
</feature>
<evidence type="ECO:0000313" key="15">
    <source>
        <dbReference type="Proteomes" id="UP001497512"/>
    </source>
</evidence>
<dbReference type="InterPro" id="IPR013099">
    <property type="entry name" value="K_chnl_dom"/>
</dbReference>
<dbReference type="PANTHER" id="PTHR11003:SF291">
    <property type="entry name" value="IP11374P"/>
    <property type="match status" value="1"/>
</dbReference>
<evidence type="ECO:0000256" key="2">
    <source>
        <dbReference type="ARBA" id="ARBA00010159"/>
    </source>
</evidence>